<feature type="non-terminal residue" evidence="1">
    <location>
        <position position="1"/>
    </location>
</feature>
<accession>A0ACC1K9I0</accession>
<feature type="non-terminal residue" evidence="1">
    <location>
        <position position="114"/>
    </location>
</feature>
<proteinExistence type="predicted"/>
<reference evidence="1" key="1">
    <citation type="submission" date="2022-07" db="EMBL/GenBank/DDBJ databases">
        <title>Phylogenomic reconstructions and comparative analyses of Kickxellomycotina fungi.</title>
        <authorList>
            <person name="Reynolds N.K."/>
            <person name="Stajich J.E."/>
            <person name="Barry K."/>
            <person name="Grigoriev I.V."/>
            <person name="Crous P."/>
            <person name="Smith M.E."/>
        </authorList>
    </citation>
    <scope>NUCLEOTIDE SEQUENCE</scope>
    <source>
        <strain evidence="1">BCRC 34191</strain>
    </source>
</reference>
<comment type="caution">
    <text evidence="1">The sequence shown here is derived from an EMBL/GenBank/DDBJ whole genome shotgun (WGS) entry which is preliminary data.</text>
</comment>
<evidence type="ECO:0000313" key="1">
    <source>
        <dbReference type="EMBL" id="KAJ2776038.1"/>
    </source>
</evidence>
<sequence>VDQLSKENSELRARLDTIEHALAASEQSTLWSEQKTDEGALLYSDDVEPLSTKRLDEISQSNGAKSAWSDLRHLYPPGRSAFAPLSECDDIDEALSQAATMSAYGAELLRIALS</sequence>
<dbReference type="EMBL" id="JANBUK010002028">
    <property type="protein sequence ID" value="KAJ2776038.1"/>
    <property type="molecule type" value="Genomic_DNA"/>
</dbReference>
<dbReference type="Proteomes" id="UP001140066">
    <property type="component" value="Unassembled WGS sequence"/>
</dbReference>
<protein>
    <submittedName>
        <fullName evidence="1">Uncharacterized protein</fullName>
    </submittedName>
</protein>
<gene>
    <name evidence="1" type="ORF">GGI18_004428</name>
</gene>
<evidence type="ECO:0000313" key="2">
    <source>
        <dbReference type="Proteomes" id="UP001140066"/>
    </source>
</evidence>
<organism evidence="1 2">
    <name type="scientific">Coemansia linderi</name>
    <dbReference type="NCBI Taxonomy" id="2663919"/>
    <lineage>
        <taxon>Eukaryota</taxon>
        <taxon>Fungi</taxon>
        <taxon>Fungi incertae sedis</taxon>
        <taxon>Zoopagomycota</taxon>
        <taxon>Kickxellomycotina</taxon>
        <taxon>Kickxellomycetes</taxon>
        <taxon>Kickxellales</taxon>
        <taxon>Kickxellaceae</taxon>
        <taxon>Coemansia</taxon>
    </lineage>
</organism>
<keyword evidence="2" id="KW-1185">Reference proteome</keyword>
<name>A0ACC1K9I0_9FUNG</name>